<protein>
    <submittedName>
        <fullName evidence="3 4">Uncharacterized protein</fullName>
    </submittedName>
</protein>
<keyword evidence="5" id="KW-1185">Reference proteome</keyword>
<reference evidence="3" key="1">
    <citation type="submission" date="2010-05" db="EMBL/GenBank/DDBJ databases">
        <title>The Genome Sequence of Magnaporthe poae strain ATCC 64411.</title>
        <authorList>
            <consortium name="The Broad Institute Genome Sequencing Platform"/>
            <consortium name="Broad Institute Genome Sequencing Center for Infectious Disease"/>
            <person name="Ma L.-J."/>
            <person name="Dead R."/>
            <person name="Young S."/>
            <person name="Zeng Q."/>
            <person name="Koehrsen M."/>
            <person name="Alvarado L."/>
            <person name="Berlin A."/>
            <person name="Chapman S.B."/>
            <person name="Chen Z."/>
            <person name="Freedman E."/>
            <person name="Gellesch M."/>
            <person name="Goldberg J."/>
            <person name="Griggs A."/>
            <person name="Gujja S."/>
            <person name="Heilman E.R."/>
            <person name="Heiman D."/>
            <person name="Hepburn T."/>
            <person name="Howarth C."/>
            <person name="Jen D."/>
            <person name="Larson L."/>
            <person name="Mehta T."/>
            <person name="Neiman D."/>
            <person name="Pearson M."/>
            <person name="Roberts A."/>
            <person name="Saif S."/>
            <person name="Shea T."/>
            <person name="Shenoy N."/>
            <person name="Sisk P."/>
            <person name="Stolte C."/>
            <person name="Sykes S."/>
            <person name="Walk T."/>
            <person name="White J."/>
            <person name="Yandava C."/>
            <person name="Haas B."/>
            <person name="Nusbaum C."/>
            <person name="Birren B."/>
        </authorList>
    </citation>
    <scope>NUCLEOTIDE SEQUENCE</scope>
    <source>
        <strain evidence="3">ATCC 64411</strain>
    </source>
</reference>
<evidence type="ECO:0000313" key="5">
    <source>
        <dbReference type="Proteomes" id="UP000011715"/>
    </source>
</evidence>
<dbReference type="OrthoDB" id="5236268at2759"/>
<proteinExistence type="predicted"/>
<evidence type="ECO:0000256" key="2">
    <source>
        <dbReference type="SAM" id="MobiDB-lite"/>
    </source>
</evidence>
<name>A0A0C4EDG5_MAGP6</name>
<feature type="region of interest" description="Disordered" evidence="2">
    <location>
        <begin position="578"/>
        <end position="679"/>
    </location>
</feature>
<accession>A0A0C4EDG5</accession>
<reference evidence="3" key="3">
    <citation type="submission" date="2011-03" db="EMBL/GenBank/DDBJ databases">
        <title>Annotation of Magnaporthe poae ATCC 64411.</title>
        <authorList>
            <person name="Ma L.-J."/>
            <person name="Dead R."/>
            <person name="Young S.K."/>
            <person name="Zeng Q."/>
            <person name="Gargeya S."/>
            <person name="Fitzgerald M."/>
            <person name="Haas B."/>
            <person name="Abouelleil A."/>
            <person name="Alvarado L."/>
            <person name="Arachchi H.M."/>
            <person name="Berlin A."/>
            <person name="Brown A."/>
            <person name="Chapman S.B."/>
            <person name="Chen Z."/>
            <person name="Dunbar C."/>
            <person name="Freedman E."/>
            <person name="Gearin G."/>
            <person name="Gellesch M."/>
            <person name="Goldberg J."/>
            <person name="Griggs A."/>
            <person name="Gujja S."/>
            <person name="Heiman D."/>
            <person name="Howarth C."/>
            <person name="Larson L."/>
            <person name="Lui A."/>
            <person name="MacDonald P.J.P."/>
            <person name="Mehta T."/>
            <person name="Montmayeur A."/>
            <person name="Murphy C."/>
            <person name="Neiman D."/>
            <person name="Pearson M."/>
            <person name="Priest M."/>
            <person name="Roberts A."/>
            <person name="Saif S."/>
            <person name="Shea T."/>
            <person name="Shenoy N."/>
            <person name="Sisk P."/>
            <person name="Stolte C."/>
            <person name="Sykes S."/>
            <person name="Yandava C."/>
            <person name="Wortman J."/>
            <person name="Nusbaum C."/>
            <person name="Birren B."/>
        </authorList>
    </citation>
    <scope>NUCLEOTIDE SEQUENCE</scope>
    <source>
        <strain evidence="3">ATCC 64411</strain>
    </source>
</reference>
<reference evidence="5" key="2">
    <citation type="submission" date="2010-05" db="EMBL/GenBank/DDBJ databases">
        <title>The genome sequence of Magnaporthe poae strain ATCC 64411.</title>
        <authorList>
            <person name="Ma L.-J."/>
            <person name="Dead R."/>
            <person name="Young S."/>
            <person name="Zeng Q."/>
            <person name="Koehrsen M."/>
            <person name="Alvarado L."/>
            <person name="Berlin A."/>
            <person name="Chapman S.B."/>
            <person name="Chen Z."/>
            <person name="Freedman E."/>
            <person name="Gellesch M."/>
            <person name="Goldberg J."/>
            <person name="Griggs A."/>
            <person name="Gujja S."/>
            <person name="Heilman E.R."/>
            <person name="Heiman D."/>
            <person name="Hepburn T."/>
            <person name="Howarth C."/>
            <person name="Jen D."/>
            <person name="Larson L."/>
            <person name="Mehta T."/>
            <person name="Neiman D."/>
            <person name="Pearson M."/>
            <person name="Roberts A."/>
            <person name="Saif S."/>
            <person name="Shea T."/>
            <person name="Shenoy N."/>
            <person name="Sisk P."/>
            <person name="Stolte C."/>
            <person name="Sykes S."/>
            <person name="Walk T."/>
            <person name="White J."/>
            <person name="Yandava C."/>
            <person name="Haas B."/>
            <person name="Nusbaum C."/>
            <person name="Birren B."/>
        </authorList>
    </citation>
    <scope>NUCLEOTIDE SEQUENCE [LARGE SCALE GENOMIC DNA]</scope>
    <source>
        <strain evidence="5">ATCC 64411 / 73-15</strain>
    </source>
</reference>
<feature type="compositionally biased region" description="Basic residues" evidence="2">
    <location>
        <begin position="616"/>
        <end position="634"/>
    </location>
</feature>
<organism evidence="4 5">
    <name type="scientific">Magnaporthiopsis poae (strain ATCC 64411 / 73-15)</name>
    <name type="common">Kentucky bluegrass fungus</name>
    <name type="synonym">Magnaporthe poae</name>
    <dbReference type="NCBI Taxonomy" id="644358"/>
    <lineage>
        <taxon>Eukaryota</taxon>
        <taxon>Fungi</taxon>
        <taxon>Dikarya</taxon>
        <taxon>Ascomycota</taxon>
        <taxon>Pezizomycotina</taxon>
        <taxon>Sordariomycetes</taxon>
        <taxon>Sordariomycetidae</taxon>
        <taxon>Magnaporthales</taxon>
        <taxon>Magnaporthaceae</taxon>
        <taxon>Magnaporthiopsis</taxon>
    </lineage>
</organism>
<keyword evidence="1" id="KW-0175">Coiled coil</keyword>
<feature type="coiled-coil region" evidence="1">
    <location>
        <begin position="375"/>
        <end position="421"/>
    </location>
</feature>
<dbReference type="AlphaFoldDB" id="A0A0C4EDG5"/>
<evidence type="ECO:0000256" key="1">
    <source>
        <dbReference type="SAM" id="Coils"/>
    </source>
</evidence>
<sequence>MASLEPTPPKVSAHDLLAFNDAELVQYMMQNRGPDDRFVLRPAGWTRLPKDQRERLAERLKFGAQKAADAARSCPVELGQVTARLLEATRTTDNTSHQRESTPERHVRRRTETPPGKDEYREVEIGDYYALVNDGGRPCYAIALLEEVSENPKDYRELLRPFQYYPDTDRPEWRVFGLQLSRWQDFRVWQLTNRNMYEPDSDYLAYVEEQKRFSAATRLELKDVAALEADPSHLRPDWRRREDRRRRDYLNLWRLEEPKPAGAEERDTEDPVAPDADGHFRVYVERVKRRLALHGFTRPFELDEDPKRQDKLTTWIEYVNYEYAWHDRYTRRVKQMQPEHDEDWTRLAESGVLRPRETEEYLLTDKSAWERQREYTAASNAHEAAKAALEKAENERSDLSIPEREQRLAAAQSELAAAQEAWDVFNRRNRLINFLRGTEGKPGLDQVWKRVVDSGVLRPGETQELIFTKEFGARHWEEGGVIFGPVMAAEKAVRAAENLLNQRSNLGVPERERRLARARSTMAAVGKSWEVAKRRHDLIRGFIAETMEYRRAEHDLYVQQVLLQWVLEQVSLIEAESSNESPVAGPGVADAHPAAKRSAKTTTPSTRPAANDASHKTRSGRVTKKAAPQRRGGRRVAGSRGDAALPPGRRRCSSLPATLDPRHGAISKACDGSASDVEM</sequence>
<feature type="compositionally biased region" description="Basic and acidic residues" evidence="2">
    <location>
        <begin position="96"/>
        <end position="118"/>
    </location>
</feature>
<feature type="region of interest" description="Disordered" evidence="2">
    <location>
        <begin position="87"/>
        <end position="118"/>
    </location>
</feature>
<evidence type="ECO:0000313" key="3">
    <source>
        <dbReference type="EMBL" id="KLU91815.1"/>
    </source>
</evidence>
<dbReference type="eggNOG" id="ENOG502SUGA">
    <property type="taxonomic scope" value="Eukaryota"/>
</dbReference>
<gene>
    <name evidence="3" type="ORF">MAPG_10764</name>
</gene>
<dbReference type="OMA" id="RATFDYD"/>
<dbReference type="EMBL" id="GL876978">
    <property type="protein sequence ID" value="KLU91815.1"/>
    <property type="molecule type" value="Genomic_DNA"/>
</dbReference>
<dbReference type="Proteomes" id="UP000011715">
    <property type="component" value="Unassembled WGS sequence"/>
</dbReference>
<reference evidence="4" key="5">
    <citation type="submission" date="2015-06" db="UniProtKB">
        <authorList>
            <consortium name="EnsemblFungi"/>
        </authorList>
    </citation>
    <scope>IDENTIFICATION</scope>
    <source>
        <strain evidence="4">ATCC 64411</strain>
    </source>
</reference>
<reference evidence="4" key="4">
    <citation type="journal article" date="2015" name="G3 (Bethesda)">
        <title>Genome sequences of three phytopathogenic species of the Magnaporthaceae family of fungi.</title>
        <authorList>
            <person name="Okagaki L.H."/>
            <person name="Nunes C.C."/>
            <person name="Sailsbery J."/>
            <person name="Clay B."/>
            <person name="Brown D."/>
            <person name="John T."/>
            <person name="Oh Y."/>
            <person name="Young N."/>
            <person name="Fitzgerald M."/>
            <person name="Haas B.J."/>
            <person name="Zeng Q."/>
            <person name="Young S."/>
            <person name="Adiconis X."/>
            <person name="Fan L."/>
            <person name="Levin J.Z."/>
            <person name="Mitchell T.K."/>
            <person name="Okubara P.A."/>
            <person name="Farman M.L."/>
            <person name="Kohn L.M."/>
            <person name="Birren B."/>
            <person name="Ma L.-J."/>
            <person name="Dean R.A."/>
        </authorList>
    </citation>
    <scope>NUCLEOTIDE SEQUENCE</scope>
    <source>
        <strain evidence="4">ATCC 64411 / 73-15</strain>
    </source>
</reference>
<dbReference type="EMBL" id="ADBL01002662">
    <property type="status" value="NOT_ANNOTATED_CDS"/>
    <property type="molecule type" value="Genomic_DNA"/>
</dbReference>
<dbReference type="VEuPathDB" id="FungiDB:MAPG_10764"/>
<dbReference type="EnsemblFungi" id="MAPG_10764T0">
    <property type="protein sequence ID" value="MAPG_10764T0"/>
    <property type="gene ID" value="MAPG_10764"/>
</dbReference>
<evidence type="ECO:0000313" key="4">
    <source>
        <dbReference type="EnsemblFungi" id="MAPG_10764T0"/>
    </source>
</evidence>
<dbReference type="STRING" id="644358.A0A0C4EDG5"/>